<reference evidence="5" key="2">
    <citation type="submission" date="2025-09" db="UniProtKB">
        <authorList>
            <consortium name="Ensembl"/>
        </authorList>
    </citation>
    <scope>IDENTIFICATION</scope>
</reference>
<protein>
    <recommendedName>
        <fullName evidence="4">Ig-like domain-containing protein</fullName>
    </recommendedName>
</protein>
<feature type="signal peptide" evidence="3">
    <location>
        <begin position="1"/>
        <end position="15"/>
    </location>
</feature>
<dbReference type="CDD" id="cd00098">
    <property type="entry name" value="IgC1"/>
    <property type="match status" value="1"/>
</dbReference>
<dbReference type="InterPro" id="IPR003597">
    <property type="entry name" value="Ig_C1-set"/>
</dbReference>
<dbReference type="Pfam" id="PF07654">
    <property type="entry name" value="C1-set"/>
    <property type="match status" value="1"/>
</dbReference>
<dbReference type="InterPro" id="IPR003006">
    <property type="entry name" value="Ig/MHC_CS"/>
</dbReference>
<name>A0A8C8RR30_9SAUR</name>
<evidence type="ECO:0000256" key="1">
    <source>
        <dbReference type="ARBA" id="ARBA00023157"/>
    </source>
</evidence>
<dbReference type="InterPro" id="IPR036179">
    <property type="entry name" value="Ig-like_dom_sf"/>
</dbReference>
<evidence type="ECO:0000256" key="2">
    <source>
        <dbReference type="ARBA" id="ARBA00023180"/>
    </source>
</evidence>
<accession>A0A8C8RR30</accession>
<evidence type="ECO:0000313" key="6">
    <source>
        <dbReference type="Proteomes" id="UP000694393"/>
    </source>
</evidence>
<dbReference type="InterPro" id="IPR051755">
    <property type="entry name" value="Ig-like_CS_Receptor"/>
</dbReference>
<dbReference type="PROSITE" id="PS50835">
    <property type="entry name" value="IG_LIKE"/>
    <property type="match status" value="1"/>
</dbReference>
<keyword evidence="2" id="KW-0325">Glycoprotein</keyword>
<dbReference type="SUPFAM" id="SSF48726">
    <property type="entry name" value="Immunoglobulin"/>
    <property type="match status" value="2"/>
</dbReference>
<organism evidence="5 6">
    <name type="scientific">Pelusios castaneus</name>
    <name type="common">West African mud turtle</name>
    <dbReference type="NCBI Taxonomy" id="367368"/>
    <lineage>
        <taxon>Eukaryota</taxon>
        <taxon>Metazoa</taxon>
        <taxon>Chordata</taxon>
        <taxon>Craniata</taxon>
        <taxon>Vertebrata</taxon>
        <taxon>Euteleostomi</taxon>
        <taxon>Archelosauria</taxon>
        <taxon>Testudinata</taxon>
        <taxon>Testudines</taxon>
        <taxon>Pleurodira</taxon>
        <taxon>Pelomedusidae</taxon>
        <taxon>Pelusios</taxon>
    </lineage>
</organism>
<evidence type="ECO:0000256" key="3">
    <source>
        <dbReference type="SAM" id="SignalP"/>
    </source>
</evidence>
<reference evidence="5" key="1">
    <citation type="submission" date="2025-08" db="UniProtKB">
        <authorList>
            <consortium name="Ensembl"/>
        </authorList>
    </citation>
    <scope>IDENTIFICATION</scope>
</reference>
<dbReference type="InterPro" id="IPR003599">
    <property type="entry name" value="Ig_sub"/>
</dbReference>
<dbReference type="InterPro" id="IPR013783">
    <property type="entry name" value="Ig-like_fold"/>
</dbReference>
<dbReference type="PROSITE" id="PS00290">
    <property type="entry name" value="IG_MHC"/>
    <property type="match status" value="1"/>
</dbReference>
<evidence type="ECO:0000259" key="4">
    <source>
        <dbReference type="PROSITE" id="PS50835"/>
    </source>
</evidence>
<dbReference type="Proteomes" id="UP000694393">
    <property type="component" value="Unplaced"/>
</dbReference>
<sequence length="214" mass="23550">VIWLCLMTVIPYANFTVVQSPFEMGVSQGDNATLNCTFSRHLSLDKGAISWSRGGPGEETTVPLNARFALAYPNSFLRRGEGTLTIANVSLEDAGKYICRVLLWGTGEARGNGTQLHVYCKGKMRGHEQGLGILTIAALMTAGFYPRPVLLSWYQGNVRLSPTTLLQEYREPTGPLQAYSTLDLPTWGPRHTYTCQVGHPSLKKPLSTDYTHGE</sequence>
<dbReference type="SMART" id="SM00409">
    <property type="entry name" value="IG"/>
    <property type="match status" value="1"/>
</dbReference>
<dbReference type="PANTHER" id="PTHR19971">
    <property type="entry name" value="SIGNAL-REGULATORY PROTEIN BETA"/>
    <property type="match status" value="1"/>
</dbReference>
<dbReference type="SMART" id="SM00407">
    <property type="entry name" value="IGc1"/>
    <property type="match status" value="1"/>
</dbReference>
<evidence type="ECO:0000313" key="5">
    <source>
        <dbReference type="Ensembl" id="ENSPCEP00000008581.1"/>
    </source>
</evidence>
<dbReference type="InterPro" id="IPR007110">
    <property type="entry name" value="Ig-like_dom"/>
</dbReference>
<feature type="chain" id="PRO_5034185033" description="Ig-like domain-containing protein" evidence="3">
    <location>
        <begin position="16"/>
        <end position="214"/>
    </location>
</feature>
<proteinExistence type="predicted"/>
<dbReference type="Ensembl" id="ENSPCET00000008891.1">
    <property type="protein sequence ID" value="ENSPCEP00000008581.1"/>
    <property type="gene ID" value="ENSPCEG00000006887.1"/>
</dbReference>
<dbReference type="Pfam" id="PF07686">
    <property type="entry name" value="V-set"/>
    <property type="match status" value="1"/>
</dbReference>
<keyword evidence="1" id="KW-1015">Disulfide bond</keyword>
<feature type="domain" description="Ig-like" evidence="4">
    <location>
        <begin position="11"/>
        <end position="101"/>
    </location>
</feature>
<dbReference type="Gene3D" id="2.60.40.10">
    <property type="entry name" value="Immunoglobulins"/>
    <property type="match status" value="2"/>
</dbReference>
<dbReference type="AlphaFoldDB" id="A0A8C8RR30"/>
<dbReference type="InterPro" id="IPR013106">
    <property type="entry name" value="Ig_V-set"/>
</dbReference>
<keyword evidence="3" id="KW-0732">Signal</keyword>
<keyword evidence="6" id="KW-1185">Reference proteome</keyword>